<dbReference type="AlphaFoldDB" id="F9WAY1"/>
<sequence>MKSWVLVMMVMSVGVCANPSATKNYNEEEHKTLCDLLKAASSKWKSVKNSDSPMKKALEKAVFGESVAAQTASGFEMPGEYTKQEDSDDKSKRKNWCGTCSSEDKKHYPGESATHDLLCLCTPGQLAYPLNGANNVSTLCGKTRSTWGGSGNGMNVWYTDFGDNGHGKEYLTKTWTEIITVCLKSADEINLETALKTFTDKIKPINTHKYLGEHKDEPDCSGIPGQGVCVKYCPNDPQHKPWWARLEDAIQKDKEESERQKSKASEKGQKLKASNRPQTTPEKSAQSAKPAPRASKSSQTEETQGPQRAEQVISNINSTIEEDSSTIILPFWLLLAALSN</sequence>
<feature type="signal peptide" evidence="10">
    <location>
        <begin position="1"/>
        <end position="17"/>
    </location>
</feature>
<feature type="compositionally biased region" description="Low complexity" evidence="9">
    <location>
        <begin position="283"/>
        <end position="298"/>
    </location>
</feature>
<keyword evidence="3" id="KW-1003">Cell membrane</keyword>
<dbReference type="GO" id="GO:0005886">
    <property type="term" value="C:plasma membrane"/>
    <property type="evidence" value="ECO:0007669"/>
    <property type="project" value="UniProtKB-SubCell"/>
</dbReference>
<evidence type="ECO:0000259" key="11">
    <source>
        <dbReference type="Pfam" id="PF13206"/>
    </source>
</evidence>
<dbReference type="Proteomes" id="UP000000702">
    <property type="component" value="Unassembled WGS sequence"/>
</dbReference>
<dbReference type="GO" id="GO:0098552">
    <property type="term" value="C:side of membrane"/>
    <property type="evidence" value="ECO:0007669"/>
    <property type="project" value="UniProtKB-KW"/>
</dbReference>
<evidence type="ECO:0000256" key="8">
    <source>
        <dbReference type="ARBA" id="ARBA00023288"/>
    </source>
</evidence>
<dbReference type="Pfam" id="PF13206">
    <property type="entry name" value="VSG_B"/>
    <property type="match status" value="1"/>
</dbReference>
<feature type="domain" description="Trypanosome variant surface glycoprotein B-type N-terminal" evidence="11">
    <location>
        <begin position="42"/>
        <end position="271"/>
    </location>
</feature>
<comment type="caution">
    <text evidence="12">The sequence shown here is derived from an EMBL/GenBank/DDBJ whole genome shotgun (WGS) entry which is preliminary data.</text>
</comment>
<evidence type="ECO:0000256" key="4">
    <source>
        <dbReference type="ARBA" id="ARBA00022622"/>
    </source>
</evidence>
<keyword evidence="7" id="KW-0325">Glycoprotein</keyword>
<evidence type="ECO:0000256" key="6">
    <source>
        <dbReference type="ARBA" id="ARBA00023136"/>
    </source>
</evidence>
<organism evidence="12 13">
    <name type="scientific">Trypanosoma congolense (strain IL3000)</name>
    <dbReference type="NCBI Taxonomy" id="1068625"/>
    <lineage>
        <taxon>Eukaryota</taxon>
        <taxon>Discoba</taxon>
        <taxon>Euglenozoa</taxon>
        <taxon>Kinetoplastea</taxon>
        <taxon>Metakinetoplastina</taxon>
        <taxon>Trypanosomatida</taxon>
        <taxon>Trypanosomatidae</taxon>
        <taxon>Trypanosoma</taxon>
        <taxon>Nannomonas</taxon>
    </lineage>
</organism>
<feature type="region of interest" description="Disordered" evidence="9">
    <location>
        <begin position="74"/>
        <end position="94"/>
    </location>
</feature>
<dbReference type="InterPro" id="IPR025932">
    <property type="entry name" value="Trypano_VSG_B_N_dom"/>
</dbReference>
<keyword evidence="8" id="KW-0449">Lipoprotein</keyword>
<accession>F9WAY1</accession>
<gene>
    <name evidence="12" type="ORF">TCIL3000_0_50220</name>
</gene>
<keyword evidence="6" id="KW-0472">Membrane</keyword>
<feature type="compositionally biased region" description="Polar residues" evidence="9">
    <location>
        <begin position="300"/>
        <end position="316"/>
    </location>
</feature>
<feature type="compositionally biased region" description="Basic and acidic residues" evidence="9">
    <location>
        <begin position="82"/>
        <end position="91"/>
    </location>
</feature>
<keyword evidence="4" id="KW-0336">GPI-anchor</keyword>
<keyword evidence="13" id="KW-1185">Reference proteome</keyword>
<keyword evidence="5 10" id="KW-0732">Signal</keyword>
<protein>
    <submittedName>
        <fullName evidence="12">Variant surface glycoprotein</fullName>
    </submittedName>
</protein>
<evidence type="ECO:0000256" key="10">
    <source>
        <dbReference type="SAM" id="SignalP"/>
    </source>
</evidence>
<dbReference type="VEuPathDB" id="TriTrypDB:TcIL3000_0_50220"/>
<evidence type="ECO:0000256" key="7">
    <source>
        <dbReference type="ARBA" id="ARBA00023180"/>
    </source>
</evidence>
<name>F9WAY1_TRYCI</name>
<feature type="chain" id="PRO_5003390078" evidence="10">
    <location>
        <begin position="18"/>
        <end position="340"/>
    </location>
</feature>
<evidence type="ECO:0000256" key="2">
    <source>
        <dbReference type="ARBA" id="ARBA00004609"/>
    </source>
</evidence>
<evidence type="ECO:0000256" key="1">
    <source>
        <dbReference type="ARBA" id="ARBA00002523"/>
    </source>
</evidence>
<feature type="region of interest" description="Disordered" evidence="9">
    <location>
        <begin position="252"/>
        <end position="316"/>
    </location>
</feature>
<reference evidence="13" key="1">
    <citation type="submission" date="2011-07" db="EMBL/GenBank/DDBJ databases">
        <title>Divergent evolution of antigenic variation in African trypanosomes.</title>
        <authorList>
            <person name="Jackson A.P."/>
            <person name="Berry A."/>
            <person name="Allison H.C."/>
            <person name="Burton P."/>
            <person name="Anderson J."/>
            <person name="Aslett M."/>
            <person name="Brown R."/>
            <person name="Corton N."/>
            <person name="Harris D."/>
            <person name="Hauser H."/>
            <person name="Gamble J."/>
            <person name="Gilderthorp R."/>
            <person name="McQuillan J."/>
            <person name="Quail M.A."/>
            <person name="Sanders M."/>
            <person name="Van Tonder A."/>
            <person name="Ginger M.L."/>
            <person name="Donelson J.E."/>
            <person name="Field M.C."/>
            <person name="Barry J.D."/>
            <person name="Berriman M."/>
            <person name="Hertz-Fowler C."/>
        </authorList>
    </citation>
    <scope>NUCLEOTIDE SEQUENCE [LARGE SCALE GENOMIC DNA]</scope>
    <source>
        <strain evidence="13">IL3000</strain>
    </source>
</reference>
<dbReference type="EMBL" id="CAEQ01001498">
    <property type="protein sequence ID" value="CCD14405.1"/>
    <property type="molecule type" value="Genomic_DNA"/>
</dbReference>
<proteinExistence type="predicted"/>
<comment type="function">
    <text evidence="1">VSG forms a coat on the surface of the parasite. The trypanosome evades the immune response of the host by expressing a series of antigenically distinct VSGs from an estimated 1000 VSG genes.</text>
</comment>
<evidence type="ECO:0000256" key="5">
    <source>
        <dbReference type="ARBA" id="ARBA00022729"/>
    </source>
</evidence>
<evidence type="ECO:0000313" key="13">
    <source>
        <dbReference type="Proteomes" id="UP000000702"/>
    </source>
</evidence>
<evidence type="ECO:0000256" key="9">
    <source>
        <dbReference type="SAM" id="MobiDB-lite"/>
    </source>
</evidence>
<evidence type="ECO:0000256" key="3">
    <source>
        <dbReference type="ARBA" id="ARBA00022475"/>
    </source>
</evidence>
<comment type="subcellular location">
    <subcellularLocation>
        <location evidence="2">Cell membrane</location>
        <topology evidence="2">Lipid-anchor</topology>
        <topology evidence="2">GPI-anchor</topology>
    </subcellularLocation>
</comment>
<evidence type="ECO:0000313" key="12">
    <source>
        <dbReference type="EMBL" id="CCD14405.1"/>
    </source>
</evidence>
<feature type="compositionally biased region" description="Basic and acidic residues" evidence="9">
    <location>
        <begin position="252"/>
        <end position="269"/>
    </location>
</feature>
<reference evidence="12 13" key="2">
    <citation type="journal article" date="2012" name="Proc. Natl. Acad. Sci. U.S.A.">
        <title>Antigenic diversity is generated by distinct evolutionary mechanisms in African trypanosome species.</title>
        <authorList>
            <person name="Jackson A.P."/>
            <person name="Berry A."/>
            <person name="Aslett M."/>
            <person name="Allison H.C."/>
            <person name="Burton P."/>
            <person name="Vavrova-Anderson J."/>
            <person name="Brown R."/>
            <person name="Browne H."/>
            <person name="Corton N."/>
            <person name="Hauser H."/>
            <person name="Gamble J."/>
            <person name="Gilderthorp R."/>
            <person name="Marcello L."/>
            <person name="McQuillan J."/>
            <person name="Otto T.D."/>
            <person name="Quail M.A."/>
            <person name="Sanders M.J."/>
            <person name="van Tonder A."/>
            <person name="Ginger M.L."/>
            <person name="Field M.C."/>
            <person name="Barry J.D."/>
            <person name="Hertz-Fowler C."/>
            <person name="Berriman M."/>
        </authorList>
    </citation>
    <scope>NUCLEOTIDE SEQUENCE [LARGE SCALE GENOMIC DNA]</scope>
    <source>
        <strain evidence="12 13">IL3000</strain>
    </source>
</reference>